<feature type="non-terminal residue" evidence="2">
    <location>
        <position position="1"/>
    </location>
</feature>
<feature type="non-terminal residue" evidence="2">
    <location>
        <position position="148"/>
    </location>
</feature>
<feature type="compositionally biased region" description="Gly residues" evidence="1">
    <location>
        <begin position="93"/>
        <end position="107"/>
    </location>
</feature>
<feature type="compositionally biased region" description="Basic residues" evidence="1">
    <location>
        <begin position="18"/>
        <end position="28"/>
    </location>
</feature>
<protein>
    <submittedName>
        <fullName evidence="2">Methylmalonyl-CoA epimerase @ Ethylmalonyl-CoA epimerase</fullName>
        <ecNumber evidence="2">5.1.99.1</ecNumber>
    </submittedName>
</protein>
<gene>
    <name evidence="2" type="ORF">AVDCRST_MAG41-4249</name>
</gene>
<dbReference type="GO" id="GO:0004493">
    <property type="term" value="F:methylmalonyl-CoA epimerase activity"/>
    <property type="evidence" value="ECO:0007669"/>
    <property type="project" value="UniProtKB-EC"/>
</dbReference>
<proteinExistence type="predicted"/>
<feature type="compositionally biased region" description="Low complexity" evidence="1">
    <location>
        <begin position="108"/>
        <end position="118"/>
    </location>
</feature>
<dbReference type="EMBL" id="CADCTP010000407">
    <property type="protein sequence ID" value="CAA9289162.1"/>
    <property type="molecule type" value="Genomic_DNA"/>
</dbReference>
<accession>A0A6J4JWC4</accession>
<organism evidence="2">
    <name type="scientific">uncultured Mycobacteriales bacterium</name>
    <dbReference type="NCBI Taxonomy" id="581187"/>
    <lineage>
        <taxon>Bacteria</taxon>
        <taxon>Bacillati</taxon>
        <taxon>Actinomycetota</taxon>
        <taxon>Actinomycetes</taxon>
        <taxon>Mycobacteriales</taxon>
        <taxon>environmental samples</taxon>
    </lineage>
</organism>
<dbReference type="EC" id="5.1.99.1" evidence="2"/>
<keyword evidence="2" id="KW-0413">Isomerase</keyword>
<reference evidence="2" key="1">
    <citation type="submission" date="2020-02" db="EMBL/GenBank/DDBJ databases">
        <authorList>
            <person name="Meier V. D."/>
        </authorList>
    </citation>
    <scope>NUCLEOTIDE SEQUENCE</scope>
    <source>
        <strain evidence="2">AVDCRST_MAG41</strain>
    </source>
</reference>
<sequence>DRGHPGTLRSGRVPADRPRRHRGGRPGRGHVLVRGDLRAAQRARGGQRGAGRPGGHARRRRRHHPDPAARAAAAGLGDREVPGPQRARRAAGGVHGRGRGGGGGRAAGQGPAAAVRAAPPRHRRLAGQLRAPQGRRRGPGRAGGAGPL</sequence>
<evidence type="ECO:0000256" key="1">
    <source>
        <dbReference type="SAM" id="MobiDB-lite"/>
    </source>
</evidence>
<evidence type="ECO:0000313" key="2">
    <source>
        <dbReference type="EMBL" id="CAA9289162.1"/>
    </source>
</evidence>
<dbReference type="AlphaFoldDB" id="A0A6J4JWC4"/>
<feature type="compositionally biased region" description="Basic residues" evidence="1">
    <location>
        <begin position="55"/>
        <end position="64"/>
    </location>
</feature>
<feature type="region of interest" description="Disordered" evidence="1">
    <location>
        <begin position="1"/>
        <end position="148"/>
    </location>
</feature>
<name>A0A6J4JWC4_9ACTN</name>